<evidence type="ECO:0000256" key="4">
    <source>
        <dbReference type="ARBA" id="ARBA00022801"/>
    </source>
</evidence>
<dbReference type="EMBL" id="VKKZ01000020">
    <property type="protein sequence ID" value="KAA6434246.1"/>
    <property type="molecule type" value="Genomic_DNA"/>
</dbReference>
<feature type="signal peptide" evidence="8">
    <location>
        <begin position="1"/>
        <end position="23"/>
    </location>
</feature>
<comment type="similarity">
    <text evidence="2 7">Belongs to the peptidase M14 family.</text>
</comment>
<reference evidence="11 13" key="3">
    <citation type="submission" date="2024-08" db="EMBL/GenBank/DDBJ databases">
        <authorList>
            <person name="Wei W."/>
        </authorList>
    </citation>
    <scope>NUCLEOTIDE SEQUENCE [LARGE SCALE GENOMIC DNA]</scope>
    <source>
        <strain evidence="11 13">XU2</strain>
    </source>
</reference>
<reference evidence="10 12" key="2">
    <citation type="submission" date="2019-09" db="EMBL/GenBank/DDBJ databases">
        <title>A bacterium isolated from glacier soil.</title>
        <authorList>
            <person name="Liu Q."/>
        </authorList>
    </citation>
    <scope>NUCLEOTIDE SEQUENCE [LARGE SCALE GENOMIC DNA]</scope>
    <source>
        <strain evidence="10 12">MDT1-10-3</strain>
    </source>
</reference>
<dbReference type="Gene3D" id="3.40.630.10">
    <property type="entry name" value="Zn peptidases"/>
    <property type="match status" value="1"/>
</dbReference>
<comment type="cofactor">
    <cofactor evidence="1">
        <name>Zn(2+)</name>
        <dbReference type="ChEBI" id="CHEBI:29105"/>
    </cofactor>
</comment>
<dbReference type="OrthoDB" id="5294005at2"/>
<evidence type="ECO:0000256" key="3">
    <source>
        <dbReference type="ARBA" id="ARBA00022670"/>
    </source>
</evidence>
<keyword evidence="3" id="KW-0645">Protease</keyword>
<sequence>MKSTLKAAFLVLAFTGISSWAHAQRDYQSYAQLTSRLQKLSARYSKLASLTTIGKTATGKEIWLLTLGRDNAANKPALVIAAGLEGTQLATTELALQMAEQMLQGAVLQDSVRELLQQKTFYILPNLNPDASEQYHEKLRWERLGNAQPVDDDRDGRMFEDPFEDLNKDGLITLMRVKSPSGTHKPSEEDPRVMVKADVGKGEQGEYLLLTEGIDNDKDGKWNEDPEGGVQFNRNFTFDYPYFTEGAGEHPMSERETKAFADFMFDASNVYAVFLFGPANTLSEPLRFNKDKVGTRIITGPLEKDAAVNEQVSKLYNRTTLLKNGPKVDPSPGDVLQWAYFHYGRYSFSTPGWWTPLVPVASESSDGAAPLAPSAHEDVNFLRWAEANDVVGTFVNWKAIKNPDFPGQEVEVGGLAPYVKNTPPVRMLEPIAQKHFRFFSAFAKAMPSLQIVNISAEKAPGGNTRITAEVYNQGSLPTHSELGDRSRWVQKVQVTLHTNDNQKILSGNKIQLSNAVAGGEKFQVSWLVNGKGYVTVTASSPTAGKQTKEIYLR</sequence>
<dbReference type="Pfam" id="PF00246">
    <property type="entry name" value="Peptidase_M14"/>
    <property type="match status" value="1"/>
</dbReference>
<keyword evidence="4" id="KW-0378">Hydrolase</keyword>
<name>A0A5M8QHI7_9BACT</name>
<reference evidence="10 12" key="1">
    <citation type="submission" date="2019-07" db="EMBL/GenBank/DDBJ databases">
        <authorList>
            <person name="Qu J.-H."/>
        </authorList>
    </citation>
    <scope>NUCLEOTIDE SEQUENCE [LARGE SCALE GENOMIC DNA]</scope>
    <source>
        <strain evidence="10 12">MDT1-10-3</strain>
    </source>
</reference>
<evidence type="ECO:0000256" key="8">
    <source>
        <dbReference type="SAM" id="SignalP"/>
    </source>
</evidence>
<evidence type="ECO:0000256" key="2">
    <source>
        <dbReference type="ARBA" id="ARBA00005988"/>
    </source>
</evidence>
<dbReference type="RefSeq" id="WP_149098190.1">
    <property type="nucleotide sequence ID" value="NZ_BMMG01000003.1"/>
</dbReference>
<dbReference type="CDD" id="cd06905">
    <property type="entry name" value="M14-like"/>
    <property type="match status" value="1"/>
</dbReference>
<proteinExistence type="inferred from homology"/>
<gene>
    <name evidence="11" type="ORF">ACD591_16805</name>
    <name evidence="10" type="ORF">FOE74_08540</name>
</gene>
<keyword evidence="8" id="KW-0732">Signal</keyword>
<evidence type="ECO:0000256" key="7">
    <source>
        <dbReference type="PROSITE-ProRule" id="PRU01379"/>
    </source>
</evidence>
<keyword evidence="6" id="KW-0482">Metalloprotease</keyword>
<dbReference type="SMART" id="SM00631">
    <property type="entry name" value="Zn_pept"/>
    <property type="match status" value="1"/>
</dbReference>
<feature type="chain" id="PRO_5024381560" evidence="8">
    <location>
        <begin position="24"/>
        <end position="553"/>
    </location>
</feature>
<dbReference type="Proteomes" id="UP000323866">
    <property type="component" value="Unassembled WGS sequence"/>
</dbReference>
<evidence type="ECO:0000313" key="11">
    <source>
        <dbReference type="EMBL" id="MFA1772963.1"/>
    </source>
</evidence>
<evidence type="ECO:0000256" key="5">
    <source>
        <dbReference type="ARBA" id="ARBA00022833"/>
    </source>
</evidence>
<evidence type="ECO:0000259" key="9">
    <source>
        <dbReference type="PROSITE" id="PS52035"/>
    </source>
</evidence>
<dbReference type="PROSITE" id="PS52035">
    <property type="entry name" value="PEPTIDASE_M14"/>
    <property type="match status" value="1"/>
</dbReference>
<keyword evidence="13" id="KW-1185">Reference proteome</keyword>
<protein>
    <submittedName>
        <fullName evidence="11">M14 family metallopeptidase</fullName>
    </submittedName>
    <submittedName>
        <fullName evidence="10">Peptidase M14</fullName>
    </submittedName>
</protein>
<evidence type="ECO:0000256" key="6">
    <source>
        <dbReference type="ARBA" id="ARBA00023049"/>
    </source>
</evidence>
<comment type="caution">
    <text evidence="10">The sequence shown here is derived from an EMBL/GenBank/DDBJ whole genome shotgun (WGS) entry which is preliminary data.</text>
</comment>
<evidence type="ECO:0000313" key="10">
    <source>
        <dbReference type="EMBL" id="KAA6434246.1"/>
    </source>
</evidence>
<dbReference type="SUPFAM" id="SSF53187">
    <property type="entry name" value="Zn-dependent exopeptidases"/>
    <property type="match status" value="1"/>
</dbReference>
<dbReference type="InterPro" id="IPR000834">
    <property type="entry name" value="Peptidase_M14"/>
</dbReference>
<organism evidence="10 12">
    <name type="scientific">Rufibacter glacialis</name>
    <dbReference type="NCBI Taxonomy" id="1259555"/>
    <lineage>
        <taxon>Bacteria</taxon>
        <taxon>Pseudomonadati</taxon>
        <taxon>Bacteroidota</taxon>
        <taxon>Cytophagia</taxon>
        <taxon>Cytophagales</taxon>
        <taxon>Hymenobacteraceae</taxon>
        <taxon>Rufibacter</taxon>
    </lineage>
</organism>
<dbReference type="AlphaFoldDB" id="A0A5M8QHI7"/>
<dbReference type="GO" id="GO:0005615">
    <property type="term" value="C:extracellular space"/>
    <property type="evidence" value="ECO:0007669"/>
    <property type="project" value="TreeGrafter"/>
</dbReference>
<dbReference type="GO" id="GO:0004181">
    <property type="term" value="F:metallocarboxypeptidase activity"/>
    <property type="evidence" value="ECO:0007669"/>
    <property type="project" value="InterPro"/>
</dbReference>
<evidence type="ECO:0000313" key="13">
    <source>
        <dbReference type="Proteomes" id="UP001570846"/>
    </source>
</evidence>
<dbReference type="EMBL" id="JBGOGF010000010">
    <property type="protein sequence ID" value="MFA1772963.1"/>
    <property type="molecule type" value="Genomic_DNA"/>
</dbReference>
<comment type="caution">
    <text evidence="7">Lacks conserved residue(s) required for the propagation of feature annotation.</text>
</comment>
<dbReference type="GO" id="GO:0008270">
    <property type="term" value="F:zinc ion binding"/>
    <property type="evidence" value="ECO:0007669"/>
    <property type="project" value="InterPro"/>
</dbReference>
<accession>A0A5M8QHI7</accession>
<dbReference type="GO" id="GO:0006508">
    <property type="term" value="P:proteolysis"/>
    <property type="evidence" value="ECO:0007669"/>
    <property type="project" value="UniProtKB-KW"/>
</dbReference>
<dbReference type="Proteomes" id="UP001570846">
    <property type="component" value="Unassembled WGS sequence"/>
</dbReference>
<dbReference type="PANTHER" id="PTHR11705:SF143">
    <property type="entry name" value="SLL0236 PROTEIN"/>
    <property type="match status" value="1"/>
</dbReference>
<dbReference type="PANTHER" id="PTHR11705">
    <property type="entry name" value="PROTEASE FAMILY M14 CARBOXYPEPTIDASE A,B"/>
    <property type="match status" value="1"/>
</dbReference>
<feature type="domain" description="Peptidase M14" evidence="9">
    <location>
        <begin position="26"/>
        <end position="375"/>
    </location>
</feature>
<keyword evidence="5" id="KW-0862">Zinc</keyword>
<evidence type="ECO:0000313" key="12">
    <source>
        <dbReference type="Proteomes" id="UP000323866"/>
    </source>
</evidence>
<evidence type="ECO:0000256" key="1">
    <source>
        <dbReference type="ARBA" id="ARBA00001947"/>
    </source>
</evidence>